<dbReference type="InterPro" id="IPR039418">
    <property type="entry name" value="LexA-like"/>
</dbReference>
<dbReference type="SUPFAM" id="SSF51306">
    <property type="entry name" value="LexA/Signal peptidase"/>
    <property type="match status" value="1"/>
</dbReference>
<dbReference type="InterPro" id="IPR015927">
    <property type="entry name" value="Peptidase_S24_S26A/B/C"/>
</dbReference>
<dbReference type="InterPro" id="IPR010744">
    <property type="entry name" value="Phage_CI_N"/>
</dbReference>
<dbReference type="RefSeq" id="WP_025803605.1">
    <property type="nucleotide sequence ID" value="NZ_CP063078.1"/>
</dbReference>
<dbReference type="AlphaFoldDB" id="A0A7M1LIC4"/>
<dbReference type="Proteomes" id="UP000594749">
    <property type="component" value="Chromosome"/>
</dbReference>
<keyword evidence="3" id="KW-0804">Transcription</keyword>
<name>A0A7M1LIC4_9BACT</name>
<dbReference type="PANTHER" id="PTHR40661">
    <property type="match status" value="1"/>
</dbReference>
<dbReference type="Pfam" id="PF07022">
    <property type="entry name" value="Phage_CI_repr"/>
    <property type="match status" value="1"/>
</dbReference>
<evidence type="ECO:0000256" key="2">
    <source>
        <dbReference type="ARBA" id="ARBA00023125"/>
    </source>
</evidence>
<protein>
    <submittedName>
        <fullName evidence="6">LexA family transcriptional regulator</fullName>
    </submittedName>
</protein>
<evidence type="ECO:0000313" key="7">
    <source>
        <dbReference type="Proteomes" id="UP000594749"/>
    </source>
</evidence>
<dbReference type="InterPro" id="IPR036286">
    <property type="entry name" value="LexA/Signal_pep-like_sf"/>
</dbReference>
<dbReference type="InterPro" id="IPR010982">
    <property type="entry name" value="Lambda_DNA-bd_dom_sf"/>
</dbReference>
<feature type="domain" description="Peptidase S24/S26A/S26B/S26C" evidence="4">
    <location>
        <begin position="88"/>
        <end position="206"/>
    </location>
</feature>
<reference evidence="6 7" key="1">
    <citation type="submission" date="2020-10" db="EMBL/GenBank/DDBJ databases">
        <title>Campylobacter and Helicobacter PacBio genomes.</title>
        <authorList>
            <person name="Lane C."/>
        </authorList>
    </citation>
    <scope>NUCLEOTIDE SEQUENCE [LARGE SCALE GENOMIC DNA]</scope>
    <source>
        <strain evidence="6 7">2016D-0077</strain>
    </source>
</reference>
<dbReference type="OrthoDB" id="5363392at2"/>
<evidence type="ECO:0000259" key="5">
    <source>
        <dbReference type="Pfam" id="PF07022"/>
    </source>
</evidence>
<accession>A0A7M1LIC4</accession>
<organism evidence="6 7">
    <name type="scientific">Campylobacter corcagiensis</name>
    <dbReference type="NCBI Taxonomy" id="1448857"/>
    <lineage>
        <taxon>Bacteria</taxon>
        <taxon>Pseudomonadati</taxon>
        <taxon>Campylobacterota</taxon>
        <taxon>Epsilonproteobacteria</taxon>
        <taxon>Campylobacterales</taxon>
        <taxon>Campylobacteraceae</taxon>
        <taxon>Campylobacter</taxon>
    </lineage>
</organism>
<evidence type="ECO:0000256" key="3">
    <source>
        <dbReference type="ARBA" id="ARBA00023163"/>
    </source>
</evidence>
<dbReference type="Pfam" id="PF00717">
    <property type="entry name" value="Peptidase_S24"/>
    <property type="match status" value="1"/>
</dbReference>
<evidence type="ECO:0000313" key="6">
    <source>
        <dbReference type="EMBL" id="QOQ87245.1"/>
    </source>
</evidence>
<dbReference type="Gene3D" id="2.10.109.10">
    <property type="entry name" value="Umud Fragment, subunit A"/>
    <property type="match status" value="1"/>
</dbReference>
<keyword evidence="2" id="KW-0238">DNA-binding</keyword>
<evidence type="ECO:0000259" key="4">
    <source>
        <dbReference type="Pfam" id="PF00717"/>
    </source>
</evidence>
<dbReference type="EMBL" id="CP063078">
    <property type="protein sequence ID" value="QOQ87245.1"/>
    <property type="molecule type" value="Genomic_DNA"/>
</dbReference>
<dbReference type="PANTHER" id="PTHR40661:SF1">
    <property type="entry name" value="HTH CRO_C1-TYPE DOMAIN-CONTAINING PROTEIN"/>
    <property type="match status" value="1"/>
</dbReference>
<gene>
    <name evidence="6" type="ORF">IMC76_08565</name>
</gene>
<evidence type="ECO:0000256" key="1">
    <source>
        <dbReference type="ARBA" id="ARBA00023015"/>
    </source>
</evidence>
<dbReference type="Gene3D" id="1.10.260.40">
    <property type="entry name" value="lambda repressor-like DNA-binding domains"/>
    <property type="match status" value="1"/>
</dbReference>
<sequence>MGNINDILNRLYHKLNIKSDAEFCRKYNIKQNTLSTWKARNSIPYELLLSISKEENIPVDYIFLNKNFNTSHNENNGYKIKKISHNASAGTLTDIEGIEVYDTDDFIFISKNLFKTNINPEKTRIVEVVGDSMSPTLNSGDYVIINIDNNFIGDGIYVINYKNIFMVKMLQQKPDGLKIKSINPLYESYELEEDSQEIFDIIGKVIKTIS</sequence>
<dbReference type="CDD" id="cd06529">
    <property type="entry name" value="S24_LexA-like"/>
    <property type="match status" value="1"/>
</dbReference>
<keyword evidence="1" id="KW-0805">Transcription regulation</keyword>
<feature type="domain" description="Bacteriophage CI repressor N-terminal" evidence="5">
    <location>
        <begin position="6"/>
        <end position="64"/>
    </location>
</feature>
<dbReference type="GO" id="GO:0045892">
    <property type="term" value="P:negative regulation of DNA-templated transcription"/>
    <property type="evidence" value="ECO:0007669"/>
    <property type="project" value="InterPro"/>
</dbReference>
<dbReference type="GO" id="GO:0003677">
    <property type="term" value="F:DNA binding"/>
    <property type="evidence" value="ECO:0007669"/>
    <property type="project" value="UniProtKB-KW"/>
</dbReference>
<proteinExistence type="predicted"/>
<keyword evidence="7" id="KW-1185">Reference proteome</keyword>